<feature type="transmembrane region" description="Helical" evidence="1">
    <location>
        <begin position="28"/>
        <end position="51"/>
    </location>
</feature>
<evidence type="ECO:0000256" key="1">
    <source>
        <dbReference type="SAM" id="Phobius"/>
    </source>
</evidence>
<reference evidence="3 4" key="1">
    <citation type="submission" date="2024-09" db="EMBL/GenBank/DDBJ databases">
        <authorList>
            <person name="Sun Q."/>
            <person name="Mori K."/>
        </authorList>
    </citation>
    <scope>NUCLEOTIDE SEQUENCE [LARGE SCALE GENOMIC DNA]</scope>
    <source>
        <strain evidence="3 4">CCM 7659</strain>
    </source>
</reference>
<evidence type="ECO:0000313" key="3">
    <source>
        <dbReference type="EMBL" id="MFB9261452.1"/>
    </source>
</evidence>
<dbReference type="SUPFAM" id="SSF51695">
    <property type="entry name" value="PLC-like phosphodiesterases"/>
    <property type="match status" value="1"/>
</dbReference>
<dbReference type="PROSITE" id="PS51704">
    <property type="entry name" value="GP_PDE"/>
    <property type="match status" value="1"/>
</dbReference>
<dbReference type="Pfam" id="PF10110">
    <property type="entry name" value="GPDPase_memb"/>
    <property type="match status" value="1"/>
</dbReference>
<feature type="transmembrane region" description="Helical" evidence="1">
    <location>
        <begin position="79"/>
        <end position="107"/>
    </location>
</feature>
<feature type="domain" description="GP-PDE" evidence="2">
    <location>
        <begin position="360"/>
        <end position="589"/>
    </location>
</feature>
<proteinExistence type="predicted"/>
<feature type="transmembrane region" description="Helical" evidence="1">
    <location>
        <begin position="181"/>
        <end position="206"/>
    </location>
</feature>
<feature type="transmembrane region" description="Helical" evidence="1">
    <location>
        <begin position="140"/>
        <end position="169"/>
    </location>
</feature>
<feature type="transmembrane region" description="Helical" evidence="1">
    <location>
        <begin position="271"/>
        <end position="295"/>
    </location>
</feature>
<dbReference type="Gene3D" id="3.20.20.190">
    <property type="entry name" value="Phosphatidylinositol (PI) phosphodiesterase"/>
    <property type="match status" value="1"/>
</dbReference>
<name>A0ABV5JUI2_9ACTN</name>
<dbReference type="PANTHER" id="PTHR46211:SF8">
    <property type="entry name" value="PHOSPHODIESTERASE"/>
    <property type="match status" value="1"/>
</dbReference>
<evidence type="ECO:0000313" key="4">
    <source>
        <dbReference type="Proteomes" id="UP001589700"/>
    </source>
</evidence>
<keyword evidence="4" id="KW-1185">Reference proteome</keyword>
<accession>A0ABV5JUI2</accession>
<gene>
    <name evidence="3" type="ORF">ACFFVD_16855</name>
</gene>
<comment type="caution">
    <text evidence="3">The sequence shown here is derived from an EMBL/GenBank/DDBJ whole genome shotgun (WGS) entry which is preliminary data.</text>
</comment>
<keyword evidence="1" id="KW-1133">Transmembrane helix</keyword>
<dbReference type="InterPro" id="IPR030395">
    <property type="entry name" value="GP_PDE_dom"/>
</dbReference>
<feature type="transmembrane region" description="Helical" evidence="1">
    <location>
        <begin position="227"/>
        <end position="251"/>
    </location>
</feature>
<dbReference type="InterPro" id="IPR017946">
    <property type="entry name" value="PLC-like_Pdiesterase_TIM-brl"/>
</dbReference>
<sequence length="612" mass="65867">MRIQPDPARGRVGAGELLRETLLTGRRAGIAVVVLAFATNVLIVLLGRPLISLLFREALQMTGQTGLDLANLSPSFSSILPAFLLLAIGLFAFAMVAVQLAILFVAIRQVWDTGTVSTRELLRGIRAVVRKLFRRSSIPIFFYVFLLLPISGLGFFSTLTQVIAIPNFISGELLKDPVTAVLWNVLMLVILWINIRCALALPLFFNSDASGTEAIRTSWRTVRGRELWALTVTTVAIGVPTILLAVVIALASTIPAMITDQGAPALSGVSASFSMAMAQIVLLIVVSTATVLWLAMLSTAARLAGATPDPLAESSDERDDHAYPSGPWRWGLVMGATALVVPLQLVLSEPVHALAAMPDTEILAHRGYLAGGVENTIPSLEAAAEVGADRVEMDVLQTADGQFVVMHDANLTRLAGQNVNVKDLTLNELTAITVRDQVGNSARIPSLAEYVTRAKEIDMPLLIEIKMGGLDTPDHVDLLVEELTELDALQGNTFHSLDHASVERLKELLPRTDVGYILAFAGVGVPDTSADFLVIEEYTATDTMHDAAADEGLGFYVWTVDDSLAQRVRIRTGADGIITDRPDTALESREEIINESGVTPALLDLMVGFVIL</sequence>
<dbReference type="EMBL" id="JBHMDY010000032">
    <property type="protein sequence ID" value="MFB9261452.1"/>
    <property type="molecule type" value="Genomic_DNA"/>
</dbReference>
<dbReference type="InterPro" id="IPR018476">
    <property type="entry name" value="GlyceroP-diester-Pdiesterase_M"/>
</dbReference>
<dbReference type="Pfam" id="PF03009">
    <property type="entry name" value="GDPD"/>
    <property type="match status" value="1"/>
</dbReference>
<dbReference type="PANTHER" id="PTHR46211">
    <property type="entry name" value="GLYCEROPHOSPHORYL DIESTER PHOSPHODIESTERASE"/>
    <property type="match status" value="1"/>
</dbReference>
<dbReference type="CDD" id="cd08579">
    <property type="entry name" value="GDPD_memb_like"/>
    <property type="match status" value="1"/>
</dbReference>
<dbReference type="Proteomes" id="UP001589700">
    <property type="component" value="Unassembled WGS sequence"/>
</dbReference>
<protein>
    <submittedName>
        <fullName evidence="3">Glycerophosphoryl diester phosphodiesterase membrane domain-containing protein</fullName>
    </submittedName>
</protein>
<keyword evidence="1" id="KW-0472">Membrane</keyword>
<organism evidence="3 4">
    <name type="scientific">Dietzia aerolata</name>
    <dbReference type="NCBI Taxonomy" id="595984"/>
    <lineage>
        <taxon>Bacteria</taxon>
        <taxon>Bacillati</taxon>
        <taxon>Actinomycetota</taxon>
        <taxon>Actinomycetes</taxon>
        <taxon>Mycobacteriales</taxon>
        <taxon>Dietziaceae</taxon>
        <taxon>Dietzia</taxon>
    </lineage>
</organism>
<dbReference type="RefSeq" id="WP_182631502.1">
    <property type="nucleotide sequence ID" value="NZ_JAALDM010000058.1"/>
</dbReference>
<evidence type="ECO:0000259" key="2">
    <source>
        <dbReference type="PROSITE" id="PS51704"/>
    </source>
</evidence>
<keyword evidence="1" id="KW-0812">Transmembrane</keyword>